<dbReference type="Gene3D" id="1.25.40.10">
    <property type="entry name" value="Tetratricopeptide repeat domain"/>
    <property type="match status" value="1"/>
</dbReference>
<accession>A9UR10</accession>
<dbReference type="GeneID" id="5887468"/>
<feature type="compositionally biased region" description="Low complexity" evidence="1">
    <location>
        <begin position="355"/>
        <end position="369"/>
    </location>
</feature>
<dbReference type="AlphaFoldDB" id="A9UR10"/>
<feature type="compositionally biased region" description="Basic and acidic residues" evidence="1">
    <location>
        <begin position="432"/>
        <end position="445"/>
    </location>
</feature>
<feature type="compositionally biased region" description="Polar residues" evidence="1">
    <location>
        <begin position="406"/>
        <end position="417"/>
    </location>
</feature>
<dbReference type="Proteomes" id="UP000001357">
    <property type="component" value="Unassembled WGS sequence"/>
</dbReference>
<evidence type="ECO:0000313" key="3">
    <source>
        <dbReference type="Proteomes" id="UP000001357"/>
    </source>
</evidence>
<reference evidence="2 3" key="1">
    <citation type="journal article" date="2008" name="Nature">
        <title>The genome of the choanoflagellate Monosiga brevicollis and the origin of metazoans.</title>
        <authorList>
            <consortium name="JGI Sequencing"/>
            <person name="King N."/>
            <person name="Westbrook M.J."/>
            <person name="Young S.L."/>
            <person name="Kuo A."/>
            <person name="Abedin M."/>
            <person name="Chapman J."/>
            <person name="Fairclough S."/>
            <person name="Hellsten U."/>
            <person name="Isogai Y."/>
            <person name="Letunic I."/>
            <person name="Marr M."/>
            <person name="Pincus D."/>
            <person name="Putnam N."/>
            <person name="Rokas A."/>
            <person name="Wright K.J."/>
            <person name="Zuzow R."/>
            <person name="Dirks W."/>
            <person name="Good M."/>
            <person name="Goodstein D."/>
            <person name="Lemons D."/>
            <person name="Li W."/>
            <person name="Lyons J.B."/>
            <person name="Morris A."/>
            <person name="Nichols S."/>
            <person name="Richter D.J."/>
            <person name="Salamov A."/>
            <person name="Bork P."/>
            <person name="Lim W.A."/>
            <person name="Manning G."/>
            <person name="Miller W.T."/>
            <person name="McGinnis W."/>
            <person name="Shapiro H."/>
            <person name="Tjian R."/>
            <person name="Grigoriev I.V."/>
            <person name="Rokhsar D."/>
        </authorList>
    </citation>
    <scope>NUCLEOTIDE SEQUENCE [LARGE SCALE GENOMIC DNA]</scope>
    <source>
        <strain evidence="3">MX1 / ATCC 50154</strain>
    </source>
</reference>
<dbReference type="STRING" id="81824.A9UR10"/>
<feature type="compositionally biased region" description="Low complexity" evidence="1">
    <location>
        <begin position="226"/>
        <end position="256"/>
    </location>
</feature>
<feature type="compositionally biased region" description="Polar residues" evidence="1">
    <location>
        <begin position="319"/>
        <end position="342"/>
    </location>
</feature>
<dbReference type="InterPro" id="IPR011990">
    <property type="entry name" value="TPR-like_helical_dom_sf"/>
</dbReference>
<dbReference type="GO" id="GO:0042554">
    <property type="term" value="P:superoxide anion generation"/>
    <property type="evidence" value="ECO:0000318"/>
    <property type="project" value="GO_Central"/>
</dbReference>
<dbReference type="EMBL" id="CH991543">
    <property type="protein sequence ID" value="EDQ92694.1"/>
    <property type="molecule type" value="Genomic_DNA"/>
</dbReference>
<feature type="compositionally biased region" description="Polar residues" evidence="1">
    <location>
        <begin position="481"/>
        <end position="512"/>
    </location>
</feature>
<feature type="compositionally biased region" description="Pro residues" evidence="1">
    <location>
        <begin position="456"/>
        <end position="465"/>
    </location>
</feature>
<feature type="compositionally biased region" description="Low complexity" evidence="1">
    <location>
        <begin position="265"/>
        <end position="285"/>
    </location>
</feature>
<feature type="non-terminal residue" evidence="2">
    <location>
        <position position="654"/>
    </location>
</feature>
<dbReference type="GO" id="GO:0016176">
    <property type="term" value="F:superoxide-generating NADPH oxidase activator activity"/>
    <property type="evidence" value="ECO:0000318"/>
    <property type="project" value="GO_Central"/>
</dbReference>
<gene>
    <name evidence="2" type="ORF">MONBRDRAFT_5451</name>
</gene>
<proteinExistence type="predicted"/>
<dbReference type="PANTHER" id="PTHR15175">
    <property type="entry name" value="NEUTROPHIL CYTOSOLIC FACTOR 2, NEUTROPHIL NADPH OXIDASE FACTOR 2"/>
    <property type="match status" value="1"/>
</dbReference>
<dbReference type="KEGG" id="mbr:MONBRDRAFT_5451"/>
<organism evidence="2 3">
    <name type="scientific">Monosiga brevicollis</name>
    <name type="common">Choanoflagellate</name>
    <dbReference type="NCBI Taxonomy" id="81824"/>
    <lineage>
        <taxon>Eukaryota</taxon>
        <taxon>Choanoflagellata</taxon>
        <taxon>Craspedida</taxon>
        <taxon>Salpingoecidae</taxon>
        <taxon>Monosiga</taxon>
    </lineage>
</organism>
<dbReference type="InParanoid" id="A9UR10"/>
<evidence type="ECO:0000313" key="2">
    <source>
        <dbReference type="EMBL" id="EDQ92694.1"/>
    </source>
</evidence>
<protein>
    <submittedName>
        <fullName evidence="2">Uncharacterized protein</fullName>
    </submittedName>
</protein>
<dbReference type="PANTHER" id="PTHR15175:SF0">
    <property type="entry name" value="SH3 DOMAIN-CONTAINING PROTEIN C23A1.17"/>
    <property type="match status" value="1"/>
</dbReference>
<dbReference type="InterPro" id="IPR051864">
    <property type="entry name" value="NCF2_NOXA1"/>
</dbReference>
<dbReference type="RefSeq" id="XP_001742456.1">
    <property type="nucleotide sequence ID" value="XM_001742404.1"/>
</dbReference>
<name>A9UR10_MONBE</name>
<feature type="compositionally biased region" description="Pro residues" evidence="1">
    <location>
        <begin position="214"/>
        <end position="225"/>
    </location>
</feature>
<feature type="region of interest" description="Disordered" evidence="1">
    <location>
        <begin position="208"/>
        <end position="578"/>
    </location>
</feature>
<sequence length="654" mass="68587">MTAFARAHELLRGAKFIDYKQLGLPYRLCACEVAFNASLAAQKANETSKAEHYSHIAHDSSTHLTDAHRSLATSARSEPFVLSSRIGIFEPPAAKVKGLKAKQFMGKSEFRAGLYADDKDVGFEGDRVLEKLDAEGLKRLAVKSHTASADVAVGTHKVCGVCHKSDGRCEVTPICCRTTYSLAVATGVNQRSKASGVFPISYVQKLTKAERMRAPPPATRPPPPSLGGSHPGSGRASPASPSSSSNASSLSRNGSTRPPPPTSSPPLSSSPRSSSGVASVVGSANRLRHNDVSTGGVPVVARASGKSKPPPKPQLPGSIRSNKSFGRSFSASDAPASDTQASKLDKAPLRPPAPSASALSSSLPGPTSLTDDRRDSEQLANSELADVFANRQNSLRRVSKDALETDQPNETGQTQAATVAERRKLLMKNSNRIKEEPAQSPDVRKTAGSSAKPRLPAKPGPPVKPVMPTKPTGPLKPPMSEKTSTVTSSTGSAFTNSSGKSSGPTTTASTMQAVPAPSTPHEPPSLIEKGSIRDRAKLFANDNAPGSATGGLPVPKRFQKSTSSPSLGTALPNDKVKTGQPIPFLEPVAAVPAVQDNQILVELHHSSGSKHIAVEKTSTLLQLEKEVAVALSDAKSALWYKPMAAAPELKMTDQ</sequence>
<keyword evidence="3" id="KW-1185">Reference proteome</keyword>
<evidence type="ECO:0000256" key="1">
    <source>
        <dbReference type="SAM" id="MobiDB-lite"/>
    </source>
</evidence>